<protein>
    <submittedName>
        <fullName evidence="2">Uncharacterized protein</fullName>
    </submittedName>
</protein>
<accession>A0A1H1FK36</accession>
<gene>
    <name evidence="2" type="ORF">SAMN04490195_2739</name>
</gene>
<keyword evidence="1" id="KW-0812">Transmembrane</keyword>
<name>A0A1H1FK36_9PSED</name>
<evidence type="ECO:0000313" key="3">
    <source>
        <dbReference type="Proteomes" id="UP000199570"/>
    </source>
</evidence>
<evidence type="ECO:0000256" key="1">
    <source>
        <dbReference type="SAM" id="Phobius"/>
    </source>
</evidence>
<keyword evidence="1" id="KW-1133">Transmembrane helix</keyword>
<keyword evidence="1" id="KW-0472">Membrane</keyword>
<keyword evidence="3" id="KW-1185">Reference proteome</keyword>
<dbReference type="EMBL" id="FNKJ01000003">
    <property type="protein sequence ID" value="SDR01099.1"/>
    <property type="molecule type" value="Genomic_DNA"/>
</dbReference>
<sequence>MTTIPSDILPHLWLLLIMPGYCVLAALIRRGIRP</sequence>
<evidence type="ECO:0000313" key="2">
    <source>
        <dbReference type="EMBL" id="SDR01099.1"/>
    </source>
</evidence>
<reference evidence="3" key="1">
    <citation type="submission" date="2016-10" db="EMBL/GenBank/DDBJ databases">
        <authorList>
            <person name="Varghese N."/>
            <person name="Submissions S."/>
        </authorList>
    </citation>
    <scope>NUCLEOTIDE SEQUENCE [LARGE SCALE GENOMIC DNA]</scope>
    <source>
        <strain evidence="3">BS3775</strain>
    </source>
</reference>
<feature type="transmembrane region" description="Helical" evidence="1">
    <location>
        <begin position="12"/>
        <end position="28"/>
    </location>
</feature>
<dbReference type="Proteomes" id="UP000199570">
    <property type="component" value="Unassembled WGS sequence"/>
</dbReference>
<organism evidence="2 3">
    <name type="scientific">Pseudomonas moorei</name>
    <dbReference type="NCBI Taxonomy" id="395599"/>
    <lineage>
        <taxon>Bacteria</taxon>
        <taxon>Pseudomonadati</taxon>
        <taxon>Pseudomonadota</taxon>
        <taxon>Gammaproteobacteria</taxon>
        <taxon>Pseudomonadales</taxon>
        <taxon>Pseudomonadaceae</taxon>
        <taxon>Pseudomonas</taxon>
    </lineage>
</organism>
<dbReference type="AlphaFoldDB" id="A0A1H1FK36"/>
<proteinExistence type="predicted"/>